<name>A0A081FVJ5_9GAMM</name>
<dbReference type="InterPro" id="IPR027939">
    <property type="entry name" value="NMT1/THI5"/>
</dbReference>
<proteinExistence type="predicted"/>
<dbReference type="Pfam" id="PF09084">
    <property type="entry name" value="NMT1"/>
    <property type="match status" value="1"/>
</dbReference>
<protein>
    <submittedName>
        <fullName evidence="3">Hydroxymethylpyrimidine ABC transporter, substrate-binding component</fullName>
    </submittedName>
</protein>
<gene>
    <name evidence="3" type="ORF">ADIMK_3441</name>
</gene>
<sequence length="310" mass="34330">MKRLSTLILAMLFSAQALAADKVELLLDWFINPDHGPLIVAQQKGYFAEQGLEVSMVEPADPSMPPKLVAAGKADMAINYQPQLHQQIDEGLPLVRVGTLVATPLNSLVVLKDGPVKSIADLKGRKVGYSVSGFEDALLHAMLEKNGLTLKDIELVNVNWSLSPSLISGQVDAVIGAFRNFELNQMDIEGHPGRAFFVEEEGVPAYDELILVINAKDRGDDRYSRFMKAVEKATQFIVNHPQAAWQSFVSYKPDELDNELNKRAWADTLTRFALRPAALDTERYQRFGEFMQQQGLTKATPSVDTYATAP</sequence>
<keyword evidence="4" id="KW-1185">Reference proteome</keyword>
<dbReference type="PATRIC" id="fig|1232683.4.peg.3388"/>
<feature type="domain" description="SsuA/THI5-like" evidence="2">
    <location>
        <begin position="32"/>
        <end position="244"/>
    </location>
</feature>
<accession>A0A081FVJ5</accession>
<dbReference type="CDD" id="cd13651">
    <property type="entry name" value="PBP2_ThiY"/>
    <property type="match status" value="1"/>
</dbReference>
<dbReference type="PANTHER" id="PTHR31528">
    <property type="entry name" value="4-AMINO-5-HYDROXYMETHYL-2-METHYLPYRIMIDINE PHOSPHATE SYNTHASE THI11-RELATED"/>
    <property type="match status" value="1"/>
</dbReference>
<dbReference type="OrthoDB" id="5348911at2"/>
<dbReference type="GO" id="GO:0009228">
    <property type="term" value="P:thiamine biosynthetic process"/>
    <property type="evidence" value="ECO:0007669"/>
    <property type="project" value="InterPro"/>
</dbReference>
<dbReference type="PANTHER" id="PTHR31528:SF3">
    <property type="entry name" value="THIAMINE BIOSYNTHESIS PROTEIN HI_0357-RELATED"/>
    <property type="match status" value="1"/>
</dbReference>
<dbReference type="SUPFAM" id="SSF53850">
    <property type="entry name" value="Periplasmic binding protein-like II"/>
    <property type="match status" value="1"/>
</dbReference>
<dbReference type="InterPro" id="IPR015168">
    <property type="entry name" value="SsuA/THI5"/>
</dbReference>
<organism evidence="3 4">
    <name type="scientific">Marinobacterium lacunae</name>
    <dbReference type="NCBI Taxonomy" id="1232683"/>
    <lineage>
        <taxon>Bacteria</taxon>
        <taxon>Pseudomonadati</taxon>
        <taxon>Pseudomonadota</taxon>
        <taxon>Gammaproteobacteria</taxon>
        <taxon>Oceanospirillales</taxon>
        <taxon>Oceanospirillaceae</taxon>
        <taxon>Marinobacterium</taxon>
    </lineage>
</organism>
<reference evidence="3 4" key="1">
    <citation type="submission" date="2014-04" db="EMBL/GenBank/DDBJ databases">
        <title>Marinobacterium kochiensis sp. nov., isolated from sediment sample collected from Kochi backwaters in Kerala, India.</title>
        <authorList>
            <person name="Singh A."/>
            <person name="Pinnaka A.K."/>
        </authorList>
    </citation>
    <scope>NUCLEOTIDE SEQUENCE [LARGE SCALE GENOMIC DNA]</scope>
    <source>
        <strain evidence="3 4">AK27</strain>
    </source>
</reference>
<dbReference type="STRING" id="1232683.ADIMK_3441"/>
<dbReference type="eggNOG" id="COG0715">
    <property type="taxonomic scope" value="Bacteria"/>
</dbReference>
<evidence type="ECO:0000313" key="3">
    <source>
        <dbReference type="EMBL" id="KEA62550.1"/>
    </source>
</evidence>
<feature type="chain" id="PRO_5001757335" evidence="1">
    <location>
        <begin position="20"/>
        <end position="310"/>
    </location>
</feature>
<dbReference type="RefSeq" id="WP_036190823.1">
    <property type="nucleotide sequence ID" value="NZ_JMQN01000048.1"/>
</dbReference>
<evidence type="ECO:0000259" key="2">
    <source>
        <dbReference type="Pfam" id="PF09084"/>
    </source>
</evidence>
<evidence type="ECO:0000256" key="1">
    <source>
        <dbReference type="SAM" id="SignalP"/>
    </source>
</evidence>
<dbReference type="Gene3D" id="3.40.190.10">
    <property type="entry name" value="Periplasmic binding protein-like II"/>
    <property type="match status" value="2"/>
</dbReference>
<dbReference type="Proteomes" id="UP000028252">
    <property type="component" value="Unassembled WGS sequence"/>
</dbReference>
<comment type="caution">
    <text evidence="3">The sequence shown here is derived from an EMBL/GenBank/DDBJ whole genome shotgun (WGS) entry which is preliminary data.</text>
</comment>
<dbReference type="EMBL" id="JMQN01000048">
    <property type="protein sequence ID" value="KEA62550.1"/>
    <property type="molecule type" value="Genomic_DNA"/>
</dbReference>
<evidence type="ECO:0000313" key="4">
    <source>
        <dbReference type="Proteomes" id="UP000028252"/>
    </source>
</evidence>
<keyword evidence="1" id="KW-0732">Signal</keyword>
<feature type="signal peptide" evidence="1">
    <location>
        <begin position="1"/>
        <end position="19"/>
    </location>
</feature>
<dbReference type="AlphaFoldDB" id="A0A081FVJ5"/>